<keyword evidence="1" id="KW-0472">Membrane</keyword>
<evidence type="ECO:0000313" key="3">
    <source>
        <dbReference type="Proteomes" id="UP001348641"/>
    </source>
</evidence>
<dbReference type="Proteomes" id="UP001348641">
    <property type="component" value="Unassembled WGS sequence"/>
</dbReference>
<feature type="transmembrane region" description="Helical" evidence="1">
    <location>
        <begin position="136"/>
        <end position="161"/>
    </location>
</feature>
<evidence type="ECO:0000256" key="1">
    <source>
        <dbReference type="SAM" id="Phobius"/>
    </source>
</evidence>
<comment type="caution">
    <text evidence="2">The sequence shown here is derived from an EMBL/GenBank/DDBJ whole genome shotgun (WGS) entry which is preliminary data.</text>
</comment>
<reference evidence="2 3" key="1">
    <citation type="submission" date="2023-07" db="EMBL/GenBank/DDBJ databases">
        <authorList>
            <person name="Girao M."/>
            <person name="Carvalho M.F."/>
        </authorList>
    </citation>
    <scope>NUCLEOTIDE SEQUENCE [LARGE SCALE GENOMIC DNA]</scope>
    <source>
        <strain evidence="2 3">66/93</strain>
    </source>
</reference>
<organism evidence="2 3">
    <name type="scientific">Nocardiopsis tropica</name>
    <dbReference type="NCBI Taxonomy" id="109330"/>
    <lineage>
        <taxon>Bacteria</taxon>
        <taxon>Bacillati</taxon>
        <taxon>Actinomycetota</taxon>
        <taxon>Actinomycetes</taxon>
        <taxon>Streptosporangiales</taxon>
        <taxon>Nocardiopsidaceae</taxon>
        <taxon>Nocardiopsis</taxon>
    </lineage>
</organism>
<keyword evidence="1" id="KW-0812">Transmembrane</keyword>
<sequence>MLGQWRNHLAARRLREGDGHALRRFRWWQLFGRSLFHLRLTGDDGREAEYTIDVRRQGEPEDGVVRAHLYLDGRHSARSKTPASFPVPGGRIEVATSGFGLKRCHDVTDDGAEHRLTPDPRSGEGRRARLDREHPALSRWIGAVSVVLLIVGVGLNLLQIIEPVSQIPPVQEAVGAFASPVRLPLWLNIALGAGAALGSAERALRLRYSWLLDGAAN</sequence>
<feature type="transmembrane region" description="Helical" evidence="1">
    <location>
        <begin position="181"/>
        <end position="200"/>
    </location>
</feature>
<keyword evidence="1" id="KW-1133">Transmembrane helix</keyword>
<dbReference type="EMBL" id="JAUUCC010000015">
    <property type="protein sequence ID" value="MEE2050491.1"/>
    <property type="molecule type" value="Genomic_DNA"/>
</dbReference>
<gene>
    <name evidence="2" type="ORF">Q8A49_08270</name>
</gene>
<evidence type="ECO:0000313" key="2">
    <source>
        <dbReference type="EMBL" id="MEE2050491.1"/>
    </source>
</evidence>
<proteinExistence type="predicted"/>
<name>A0ABU7KMH9_9ACTN</name>
<accession>A0ABU7KMH9</accession>
<dbReference type="RefSeq" id="WP_330157709.1">
    <property type="nucleotide sequence ID" value="NZ_BAAAJA010000046.1"/>
</dbReference>
<protein>
    <submittedName>
        <fullName evidence="2">Uncharacterized protein</fullName>
    </submittedName>
</protein>